<accession>A0A941IUP3</accession>
<dbReference type="RefSeq" id="WP_212530348.1">
    <property type="nucleotide sequence ID" value="NZ_JAGSOG010000112.1"/>
</dbReference>
<evidence type="ECO:0000313" key="5">
    <source>
        <dbReference type="EMBL" id="MBR7835841.1"/>
    </source>
</evidence>
<name>A0A941IUP3_9ACTN</name>
<dbReference type="Pfam" id="PF01230">
    <property type="entry name" value="HIT"/>
    <property type="match status" value="1"/>
</dbReference>
<dbReference type="InterPro" id="IPR001310">
    <property type="entry name" value="Histidine_triad_HIT"/>
</dbReference>
<dbReference type="GO" id="GO:0003824">
    <property type="term" value="F:catalytic activity"/>
    <property type="evidence" value="ECO:0007669"/>
    <property type="project" value="InterPro"/>
</dbReference>
<keyword evidence="6" id="KW-1185">Reference proteome</keyword>
<evidence type="ECO:0000256" key="1">
    <source>
        <dbReference type="PIRSR" id="PIRSR601310-1"/>
    </source>
</evidence>
<evidence type="ECO:0000256" key="3">
    <source>
        <dbReference type="PROSITE-ProRule" id="PRU00464"/>
    </source>
</evidence>
<organism evidence="5 6">
    <name type="scientific">Actinospica durhamensis</name>
    <dbReference type="NCBI Taxonomy" id="1508375"/>
    <lineage>
        <taxon>Bacteria</taxon>
        <taxon>Bacillati</taxon>
        <taxon>Actinomycetota</taxon>
        <taxon>Actinomycetes</taxon>
        <taxon>Catenulisporales</taxon>
        <taxon>Actinospicaceae</taxon>
        <taxon>Actinospica</taxon>
    </lineage>
</organism>
<dbReference type="PRINTS" id="PR00332">
    <property type="entry name" value="HISTRIAD"/>
</dbReference>
<dbReference type="PROSITE" id="PS00892">
    <property type="entry name" value="HIT_1"/>
    <property type="match status" value="1"/>
</dbReference>
<reference evidence="5" key="1">
    <citation type="submission" date="2021-04" db="EMBL/GenBank/DDBJ databases">
        <title>Genome based classification of Actinospica acidithermotolerans sp. nov., an actinobacterium isolated from an Indonesian hot spring.</title>
        <authorList>
            <person name="Kusuma A.B."/>
            <person name="Putra K.E."/>
            <person name="Nafisah S."/>
            <person name="Loh J."/>
            <person name="Nouioui I."/>
            <person name="Goodfellow M."/>
        </authorList>
    </citation>
    <scope>NUCLEOTIDE SEQUENCE</scope>
    <source>
        <strain evidence="5">CSCA 57</strain>
    </source>
</reference>
<sequence>MTASGETSAPDTTFEPGCIFCSILRGTIPATVVRETGRTLTFRDVAPQAPTHLLVIPKTHVYANAAELAAGDPGLAAELLREAGAVAAAEGLAEDGYRLVFNTGGYAGQTVFHVHLHVLGGDALGRFGVPAPTD</sequence>
<feature type="domain" description="HIT" evidence="4">
    <location>
        <begin position="19"/>
        <end position="129"/>
    </location>
</feature>
<dbReference type="InterPro" id="IPR036265">
    <property type="entry name" value="HIT-like_sf"/>
</dbReference>
<dbReference type="AlphaFoldDB" id="A0A941IUP3"/>
<dbReference type="EMBL" id="JAGSOG010000112">
    <property type="protein sequence ID" value="MBR7835841.1"/>
    <property type="molecule type" value="Genomic_DNA"/>
</dbReference>
<protein>
    <submittedName>
        <fullName evidence="5">Histidine triad nucleotide-binding protein</fullName>
    </submittedName>
</protein>
<feature type="active site" description="Tele-AMP-histidine intermediate" evidence="1">
    <location>
        <position position="115"/>
    </location>
</feature>
<evidence type="ECO:0000256" key="2">
    <source>
        <dbReference type="PIRSR" id="PIRSR601310-3"/>
    </source>
</evidence>
<dbReference type="CDD" id="cd01276">
    <property type="entry name" value="PKCI_related"/>
    <property type="match status" value="1"/>
</dbReference>
<evidence type="ECO:0000259" key="4">
    <source>
        <dbReference type="PROSITE" id="PS51084"/>
    </source>
</evidence>
<feature type="short sequence motif" description="Histidine triad motif" evidence="2 3">
    <location>
        <begin position="113"/>
        <end position="117"/>
    </location>
</feature>
<dbReference type="Gene3D" id="3.30.428.10">
    <property type="entry name" value="HIT-like"/>
    <property type="match status" value="1"/>
</dbReference>
<comment type="caution">
    <text evidence="5">The sequence shown here is derived from an EMBL/GenBank/DDBJ whole genome shotgun (WGS) entry which is preliminary data.</text>
</comment>
<evidence type="ECO:0000313" key="6">
    <source>
        <dbReference type="Proteomes" id="UP000675781"/>
    </source>
</evidence>
<dbReference type="Proteomes" id="UP000675781">
    <property type="component" value="Unassembled WGS sequence"/>
</dbReference>
<dbReference type="PROSITE" id="PS51084">
    <property type="entry name" value="HIT_2"/>
    <property type="match status" value="1"/>
</dbReference>
<gene>
    <name evidence="5" type="ORF">KDL01_21385</name>
</gene>
<dbReference type="InterPro" id="IPR011146">
    <property type="entry name" value="HIT-like"/>
</dbReference>
<proteinExistence type="predicted"/>
<dbReference type="PANTHER" id="PTHR23089">
    <property type="entry name" value="HISTIDINE TRIAD HIT PROTEIN"/>
    <property type="match status" value="1"/>
</dbReference>
<dbReference type="SUPFAM" id="SSF54197">
    <property type="entry name" value="HIT-like"/>
    <property type="match status" value="1"/>
</dbReference>
<dbReference type="InterPro" id="IPR019808">
    <property type="entry name" value="Histidine_triad_CS"/>
</dbReference>